<dbReference type="Proteomes" id="UP000016505">
    <property type="component" value="Chromosome I"/>
</dbReference>
<feature type="transmembrane region" description="Helical" evidence="1">
    <location>
        <begin position="68"/>
        <end position="91"/>
    </location>
</feature>
<keyword evidence="1" id="KW-0472">Membrane</keyword>
<feature type="transmembrane region" description="Helical" evidence="1">
    <location>
        <begin position="97"/>
        <end position="119"/>
    </location>
</feature>
<feature type="domain" description="EamA" evidence="2">
    <location>
        <begin position="9"/>
        <end position="142"/>
    </location>
</feature>
<proteinExistence type="predicted"/>
<feature type="transmembrane region" description="Helical" evidence="1">
    <location>
        <begin position="39"/>
        <end position="56"/>
    </location>
</feature>
<reference evidence="3 4" key="1">
    <citation type="journal article" date="2012" name="J. Bacteriol.">
        <title>Genome sequences of type strains of seven species of the marine bacterium Pseudoalteromonas.</title>
        <authorList>
            <person name="Xie B.B."/>
            <person name="Shu Y.L."/>
            <person name="Qin Q.L."/>
            <person name="Rong J.C."/>
            <person name="Zhang X.Y."/>
            <person name="Chen X.L."/>
            <person name="Shi M."/>
            <person name="He H.L."/>
            <person name="Zhou B.C."/>
            <person name="Zhang Y.Z."/>
        </authorList>
    </citation>
    <scope>NUCLEOTIDE SEQUENCE [LARGE SCALE GENOMIC DNA]</scope>
    <source>
        <strain evidence="3 4">A 37-1-2</strain>
    </source>
</reference>
<dbReference type="RefSeq" id="WP_010552767.1">
    <property type="nucleotide sequence ID" value="NZ_CP011025.1"/>
</dbReference>
<evidence type="ECO:0000313" key="4">
    <source>
        <dbReference type="Proteomes" id="UP000016505"/>
    </source>
</evidence>
<evidence type="ECO:0000256" key="1">
    <source>
        <dbReference type="SAM" id="Phobius"/>
    </source>
</evidence>
<feature type="transmembrane region" description="Helical" evidence="1">
    <location>
        <begin position="233"/>
        <end position="253"/>
    </location>
</feature>
<organism evidence="3 4">
    <name type="scientific">Pseudoalteromonas arctica A 37-1-2</name>
    <dbReference type="NCBI Taxonomy" id="1117313"/>
    <lineage>
        <taxon>Bacteria</taxon>
        <taxon>Pseudomonadati</taxon>
        <taxon>Pseudomonadota</taxon>
        <taxon>Gammaproteobacteria</taxon>
        <taxon>Alteromonadales</taxon>
        <taxon>Pseudoalteromonadaceae</taxon>
        <taxon>Pseudoalteromonas</taxon>
    </lineage>
</organism>
<keyword evidence="1" id="KW-0812">Transmembrane</keyword>
<feature type="transmembrane region" description="Helical" evidence="1">
    <location>
        <begin position="126"/>
        <end position="144"/>
    </location>
</feature>
<feature type="transmembrane region" description="Helical" evidence="1">
    <location>
        <begin position="259"/>
        <end position="276"/>
    </location>
</feature>
<evidence type="ECO:0000313" key="3">
    <source>
        <dbReference type="EMBL" id="ATC86540.1"/>
    </source>
</evidence>
<dbReference type="SUPFAM" id="SSF103481">
    <property type="entry name" value="Multidrug resistance efflux transporter EmrE"/>
    <property type="match status" value="2"/>
</dbReference>
<dbReference type="EMBL" id="CP011025">
    <property type="protein sequence ID" value="ATC86540.1"/>
    <property type="molecule type" value="Genomic_DNA"/>
</dbReference>
<sequence>MSKMGTNLYVLLGSLAFGIWGLVPIYFHQLDEVDPILVLSQRVFWSAIILILIAVIKPKLISFNEINAREVGLTFVAGLLMNLSWLGFVYATITNNIMAASLAFYITPVMVFFTGFIFFKEKITQYQKISLSLMILALAVYVYFDKQLPMLSLVIASLFTFYFVAKKRMNIGTFAAIFLEHIIFAPIALIYICLNISDETYVEWLTLMSAAPLQLLPIFLLSIALLKMPLTKISILQYIEPTLHLALAVWIYHESVSNGQKYAFIIIVFSIIFSSLKSKKNYANN</sequence>
<feature type="transmembrane region" description="Helical" evidence="1">
    <location>
        <begin position="172"/>
        <end position="192"/>
    </location>
</feature>
<feature type="transmembrane region" description="Helical" evidence="1">
    <location>
        <begin position="150"/>
        <end position="165"/>
    </location>
</feature>
<feature type="transmembrane region" description="Helical" evidence="1">
    <location>
        <begin position="7"/>
        <end position="27"/>
    </location>
</feature>
<accession>A0A290S5N9</accession>
<dbReference type="AlphaFoldDB" id="A0A290S5N9"/>
<dbReference type="InterPro" id="IPR037185">
    <property type="entry name" value="EmrE-like"/>
</dbReference>
<dbReference type="KEGG" id="part:PARC_a1995"/>
<evidence type="ECO:0000259" key="2">
    <source>
        <dbReference type="Pfam" id="PF00892"/>
    </source>
</evidence>
<dbReference type="GO" id="GO:0016020">
    <property type="term" value="C:membrane"/>
    <property type="evidence" value="ECO:0007669"/>
    <property type="project" value="InterPro"/>
</dbReference>
<dbReference type="InterPro" id="IPR000620">
    <property type="entry name" value="EamA_dom"/>
</dbReference>
<feature type="transmembrane region" description="Helical" evidence="1">
    <location>
        <begin position="204"/>
        <end position="226"/>
    </location>
</feature>
<feature type="domain" description="EamA" evidence="2">
    <location>
        <begin position="152"/>
        <end position="275"/>
    </location>
</feature>
<protein>
    <recommendedName>
        <fullName evidence="2">EamA domain-containing protein</fullName>
    </recommendedName>
</protein>
<keyword evidence="1" id="KW-1133">Transmembrane helix</keyword>
<gene>
    <name evidence="3" type="ORF">PARC_a1995</name>
</gene>
<dbReference type="Pfam" id="PF00892">
    <property type="entry name" value="EamA"/>
    <property type="match status" value="2"/>
</dbReference>
<name>A0A290S5N9_9GAMM</name>